<evidence type="ECO:0000313" key="2">
    <source>
        <dbReference type="Proteomes" id="UP001057452"/>
    </source>
</evidence>
<reference evidence="1" key="1">
    <citation type="submission" date="2022-05" db="EMBL/GenBank/DDBJ databases">
        <title>Chromosome-level genome of Chaenocephalus aceratus.</title>
        <authorList>
            <person name="Park H."/>
        </authorList>
    </citation>
    <scope>NUCLEOTIDE SEQUENCE</scope>
    <source>
        <strain evidence="1">KU_202001</strain>
    </source>
</reference>
<gene>
    <name evidence="1" type="ORF">KUCAC02_010074</name>
</gene>
<sequence>VYQHSFSASYLIYNMYTREVRELNPPEVSDSVLQFASWGVQGQQLLYIFENNIYYQADVQSSSWRLTSSGQEGVIFNGITDWLYEEEVLLSQAAHWWSPDSSRLAYLTINDSLVPNMLLPRFTGSLYPRGAEYPYPKMGQINPTVRLYVVTLDGSSLTTELRPPDSFEKSEYYVTMVKWNEEPVFSKDCATFFITLPLKQGGHGTFSHITMISNQSEGQEVNLRHLTSGSWEVSRILAYDENTHSVYFLSSEEGSTQQQLYRVSTVDPFHKECLSCALFQSKCSYYDASISPQYQNVLLNARGPGIPRTTFHRLSDMTKHTTVEANTEDAKVGRRIVQINDFALRLELIVPIALDESTEHPLLLIVDSAPGGQAVSERFSLGWDSVLVSSDSVIVARLDGRGSGFQGQRVLHEVHQRLGTVDVQDQIAALE</sequence>
<evidence type="ECO:0000313" key="1">
    <source>
        <dbReference type="EMBL" id="KAI4805460.1"/>
    </source>
</evidence>
<feature type="non-terminal residue" evidence="1">
    <location>
        <position position="1"/>
    </location>
</feature>
<keyword evidence="2" id="KW-1185">Reference proteome</keyword>
<protein>
    <submittedName>
        <fullName evidence="1">Uncharacterized protein</fullName>
    </submittedName>
</protein>
<accession>A0ACB9VYV3</accession>
<comment type="caution">
    <text evidence="1">The sequence shown here is derived from an EMBL/GenBank/DDBJ whole genome shotgun (WGS) entry which is preliminary data.</text>
</comment>
<dbReference type="EMBL" id="CM043805">
    <property type="protein sequence ID" value="KAI4805460.1"/>
    <property type="molecule type" value="Genomic_DNA"/>
</dbReference>
<name>A0ACB9VYV3_CHAAC</name>
<dbReference type="Proteomes" id="UP001057452">
    <property type="component" value="Chromosome 21"/>
</dbReference>
<organism evidence="1 2">
    <name type="scientific">Chaenocephalus aceratus</name>
    <name type="common">Blackfin icefish</name>
    <name type="synonym">Chaenichthys aceratus</name>
    <dbReference type="NCBI Taxonomy" id="36190"/>
    <lineage>
        <taxon>Eukaryota</taxon>
        <taxon>Metazoa</taxon>
        <taxon>Chordata</taxon>
        <taxon>Craniata</taxon>
        <taxon>Vertebrata</taxon>
        <taxon>Euteleostomi</taxon>
        <taxon>Actinopterygii</taxon>
        <taxon>Neopterygii</taxon>
        <taxon>Teleostei</taxon>
        <taxon>Neoteleostei</taxon>
        <taxon>Acanthomorphata</taxon>
        <taxon>Eupercaria</taxon>
        <taxon>Perciformes</taxon>
        <taxon>Notothenioidei</taxon>
        <taxon>Channichthyidae</taxon>
        <taxon>Chaenocephalus</taxon>
    </lineage>
</organism>
<proteinExistence type="predicted"/>